<dbReference type="AlphaFoldDB" id="A0A3N6MIX8"/>
<keyword evidence="4" id="KW-1185">Reference proteome</keyword>
<dbReference type="EMBL" id="REFZ01000001">
    <property type="protein sequence ID" value="RQH03238.1"/>
    <property type="molecule type" value="Genomic_DNA"/>
</dbReference>
<proteinExistence type="predicted"/>
<evidence type="ECO:0000313" key="4">
    <source>
        <dbReference type="Proteomes" id="UP000281431"/>
    </source>
</evidence>
<accession>A0A3N6MIX8</accession>
<dbReference type="InterPro" id="IPR058775">
    <property type="entry name" value="DUF8054_M"/>
</dbReference>
<evidence type="ECO:0000313" key="3">
    <source>
        <dbReference type="EMBL" id="RQH03238.1"/>
    </source>
</evidence>
<feature type="domain" description="DUF8054" evidence="2">
    <location>
        <begin position="41"/>
        <end position="158"/>
    </location>
</feature>
<protein>
    <recommendedName>
        <fullName evidence="2">DUF8054 domain-containing protein</fullName>
    </recommendedName>
</protein>
<gene>
    <name evidence="3" type="ORF">EA472_01235</name>
</gene>
<dbReference type="Proteomes" id="UP000281431">
    <property type="component" value="Unassembled WGS sequence"/>
</dbReference>
<dbReference type="Pfam" id="PF26238">
    <property type="entry name" value="DUF8054_M"/>
    <property type="match status" value="1"/>
</dbReference>
<feature type="region of interest" description="Disordered" evidence="1">
    <location>
        <begin position="15"/>
        <end position="37"/>
    </location>
</feature>
<comment type="caution">
    <text evidence="3">The sequence shown here is derived from an EMBL/GenBank/DDBJ whole genome shotgun (WGS) entry which is preliminary data.</text>
</comment>
<evidence type="ECO:0000256" key="1">
    <source>
        <dbReference type="SAM" id="MobiDB-lite"/>
    </source>
</evidence>
<evidence type="ECO:0000259" key="2">
    <source>
        <dbReference type="Pfam" id="PF26238"/>
    </source>
</evidence>
<sequence length="204" mass="22228">MYAMASTVLESIRGWGRSAEVGPDPPQTPSEPAGKPDSAIDAEALLRSTSAVVGGNDGLRLESTFRTAWHDRMREIRETNSRLTELATRLDGRSDRLALEVTDEGFAATRGRDRVGCWPSDGAFLADLASTAVLEESDPTWETLESRERRIVLTALRLFLEWCPNCDGELVGETTPTDVGGGDGSTVRLECVRCGSLLVSERDR</sequence>
<reference evidence="3 4" key="1">
    <citation type="submission" date="2018-10" db="EMBL/GenBank/DDBJ databases">
        <title>Natrarchaeobius chitinivorans gen. nov., sp. nov., and Natrarchaeobius haloalkaliphilus sp. nov., alkaliphilic, chitin-utilizing haloarchaea from hypersaline alkaline lakes.</title>
        <authorList>
            <person name="Sorokin D.Y."/>
            <person name="Elcheninov A.G."/>
            <person name="Kostrikina N.A."/>
            <person name="Bale N.J."/>
            <person name="Sinninghe Damste J.S."/>
            <person name="Khijniak T.V."/>
            <person name="Kublanov I.V."/>
            <person name="Toshchakov S.V."/>
        </authorList>
    </citation>
    <scope>NUCLEOTIDE SEQUENCE [LARGE SCALE GENOMIC DNA]</scope>
    <source>
        <strain evidence="3 4">AArcht7</strain>
    </source>
</reference>
<name>A0A3N6MIX8_NATCH</name>
<organism evidence="3 4">
    <name type="scientific">Natrarchaeobius chitinivorans</name>
    <dbReference type="NCBI Taxonomy" id="1679083"/>
    <lineage>
        <taxon>Archaea</taxon>
        <taxon>Methanobacteriati</taxon>
        <taxon>Methanobacteriota</taxon>
        <taxon>Stenosarchaea group</taxon>
        <taxon>Halobacteria</taxon>
        <taxon>Halobacteriales</taxon>
        <taxon>Natrialbaceae</taxon>
        <taxon>Natrarchaeobius</taxon>
    </lineage>
</organism>